<dbReference type="SUPFAM" id="SSF50044">
    <property type="entry name" value="SH3-domain"/>
    <property type="match status" value="1"/>
</dbReference>
<dbReference type="SUPFAM" id="SSF103657">
    <property type="entry name" value="BAR/IMD domain-like"/>
    <property type="match status" value="1"/>
</dbReference>
<dbReference type="Gene3D" id="1.20.1270.60">
    <property type="entry name" value="Arfaptin homology (AH) domain/BAR domain"/>
    <property type="match status" value="1"/>
</dbReference>
<evidence type="ECO:0000313" key="16">
    <source>
        <dbReference type="Proteomes" id="UP000504632"/>
    </source>
</evidence>
<dbReference type="Gene3D" id="2.30.30.40">
    <property type="entry name" value="SH3 Domains"/>
    <property type="match status" value="1"/>
</dbReference>
<evidence type="ECO:0000256" key="6">
    <source>
        <dbReference type="ARBA" id="ARBA00022553"/>
    </source>
</evidence>
<dbReference type="PROSITE" id="PS50002">
    <property type="entry name" value="SH3"/>
    <property type="match status" value="1"/>
</dbReference>
<reference evidence="17" key="1">
    <citation type="submission" date="2025-08" db="UniProtKB">
        <authorList>
            <consortium name="RefSeq"/>
        </authorList>
    </citation>
    <scope>IDENTIFICATION</scope>
</reference>
<dbReference type="Proteomes" id="UP000504632">
    <property type="component" value="Chromosome 3"/>
</dbReference>
<feature type="region of interest" description="Disordered" evidence="13">
    <location>
        <begin position="155"/>
        <end position="205"/>
    </location>
</feature>
<evidence type="ECO:0000256" key="3">
    <source>
        <dbReference type="ARBA" id="ARBA00022443"/>
    </source>
</evidence>
<dbReference type="Pfam" id="PF00018">
    <property type="entry name" value="SH3_1"/>
    <property type="match status" value="1"/>
</dbReference>
<dbReference type="CDD" id="cd07655">
    <property type="entry name" value="F-BAR_PACSIN"/>
    <property type="match status" value="1"/>
</dbReference>
<evidence type="ECO:0000256" key="12">
    <source>
        <dbReference type="PROSITE-ProRule" id="PRU01077"/>
    </source>
</evidence>
<keyword evidence="5" id="KW-0963">Cytoplasm</keyword>
<dbReference type="InterPro" id="IPR027267">
    <property type="entry name" value="AH/BAR_dom_sf"/>
</dbReference>
<dbReference type="GO" id="GO:0007010">
    <property type="term" value="P:cytoskeleton organization"/>
    <property type="evidence" value="ECO:0007669"/>
    <property type="project" value="TreeGrafter"/>
</dbReference>
<comment type="subcellular location">
    <subcellularLocation>
        <location evidence="1">Cell membrane</location>
        <topology evidence="1">Peripheral membrane protein</topology>
        <orientation evidence="1">Cytoplasmic side</orientation>
    </subcellularLocation>
    <subcellularLocation>
        <location evidence="2">Cytoplasm</location>
    </subcellularLocation>
</comment>
<feature type="domain" description="F-BAR" evidence="15">
    <location>
        <begin position="10"/>
        <end position="280"/>
    </location>
</feature>
<evidence type="ECO:0000256" key="2">
    <source>
        <dbReference type="ARBA" id="ARBA00004496"/>
    </source>
</evidence>
<keyword evidence="7 12" id="KW-0175">Coiled coil</keyword>
<keyword evidence="17" id="KW-0418">Kinase</keyword>
<dbReference type="SMART" id="SM00326">
    <property type="entry name" value="SH3"/>
    <property type="match status" value="1"/>
</dbReference>
<dbReference type="InterPro" id="IPR036028">
    <property type="entry name" value="SH3-like_dom_sf"/>
</dbReference>
<dbReference type="Pfam" id="PF00611">
    <property type="entry name" value="FCH"/>
    <property type="match status" value="1"/>
</dbReference>
<dbReference type="FunFam" id="2.30.30.40:FF:000014">
    <property type="entry name" value="Kinase C and casein kinase substrate in neurons protein"/>
    <property type="match status" value="1"/>
</dbReference>
<dbReference type="SMART" id="SM00055">
    <property type="entry name" value="FCH"/>
    <property type="match status" value="1"/>
</dbReference>
<dbReference type="InterPro" id="IPR001060">
    <property type="entry name" value="FCH_dom"/>
</dbReference>
<feature type="compositionally biased region" description="Polar residues" evidence="13">
    <location>
        <begin position="174"/>
        <end position="189"/>
    </location>
</feature>
<evidence type="ECO:0000256" key="1">
    <source>
        <dbReference type="ARBA" id="ARBA00004413"/>
    </source>
</evidence>
<dbReference type="GO" id="GO:0030100">
    <property type="term" value="P:regulation of endocytosis"/>
    <property type="evidence" value="ECO:0007669"/>
    <property type="project" value="TreeGrafter"/>
</dbReference>
<dbReference type="GeneID" id="115806418"/>
<keyword evidence="17" id="KW-0808">Transferase</keyword>
<comment type="subunit">
    <text evidence="10">Homodimer. May form heterooligomers with other PACSINs. Interacts (via SH3 domain) with DNM1, SYNJ1 and WASL. Interacts with TRPV4.</text>
</comment>
<evidence type="ECO:0000256" key="11">
    <source>
        <dbReference type="PROSITE-ProRule" id="PRU00192"/>
    </source>
</evidence>
<organism evidence="16 17">
    <name type="scientific">Chanos chanos</name>
    <name type="common">Milkfish</name>
    <name type="synonym">Mugil chanos</name>
    <dbReference type="NCBI Taxonomy" id="29144"/>
    <lineage>
        <taxon>Eukaryota</taxon>
        <taxon>Metazoa</taxon>
        <taxon>Chordata</taxon>
        <taxon>Craniata</taxon>
        <taxon>Vertebrata</taxon>
        <taxon>Euteleostomi</taxon>
        <taxon>Actinopterygii</taxon>
        <taxon>Neopterygii</taxon>
        <taxon>Teleostei</taxon>
        <taxon>Ostariophysi</taxon>
        <taxon>Gonorynchiformes</taxon>
        <taxon>Chanidae</taxon>
        <taxon>Chanos</taxon>
    </lineage>
</organism>
<dbReference type="GO" id="GO:0097320">
    <property type="term" value="P:plasma membrane tubulation"/>
    <property type="evidence" value="ECO:0007669"/>
    <property type="project" value="TreeGrafter"/>
</dbReference>
<dbReference type="GO" id="GO:0005886">
    <property type="term" value="C:plasma membrane"/>
    <property type="evidence" value="ECO:0007669"/>
    <property type="project" value="UniProtKB-SubCell"/>
</dbReference>
<dbReference type="PROSITE" id="PS51741">
    <property type="entry name" value="F_BAR"/>
    <property type="match status" value="1"/>
</dbReference>
<evidence type="ECO:0000259" key="15">
    <source>
        <dbReference type="PROSITE" id="PS51741"/>
    </source>
</evidence>
<keyword evidence="3 11" id="KW-0728">SH3 domain</keyword>
<dbReference type="RefSeq" id="XP_030622967.1">
    <property type="nucleotide sequence ID" value="XM_030767107.1"/>
</dbReference>
<comment type="function">
    <text evidence="9">Plays a role in endocytosis and regulates internalization of plasma membrane proteins. Overexpression impairs internalization of SLC2A1/GLUT1 and TRPV4 and increases the levels of SLC2A1/GLUT1 and TRPV4 at the cell membrane. Inhibits the TRPV4 calcium channel activity.</text>
</comment>
<evidence type="ECO:0000256" key="5">
    <source>
        <dbReference type="ARBA" id="ARBA00022490"/>
    </source>
</evidence>
<protein>
    <submittedName>
        <fullName evidence="17">Protein kinase C and casein kinase substrate in neurons protein 3</fullName>
    </submittedName>
</protein>
<evidence type="ECO:0000256" key="10">
    <source>
        <dbReference type="ARBA" id="ARBA00064966"/>
    </source>
</evidence>
<keyword evidence="16" id="KW-1185">Reference proteome</keyword>
<evidence type="ECO:0000256" key="9">
    <source>
        <dbReference type="ARBA" id="ARBA00055545"/>
    </source>
</evidence>
<sequence length="386" mass="45071">MAEPKEVPEDSSKVSFWLPGNYQRTVLRTQDSHQACKDIVACFQDRARVEKQYAQQLSDWSSKWKTIIDSRPLYGSLLRAWQCFFSSAERLSTLHSSISQALGSEEGERIRLWQKETFQKKMFYGFRETYDFSMGFSRAQKPWVKKLKKLEKARAAYHKTSQREQTAVDRENQAKGNPNLSEQKLNKIQQAKEKASQDRDKARSRYEKVLEDVTGYAPRYMEEMEAVFDQSQEAERKRISFIKQAFLSIHRHLDITNNDSVKAVYSELHHTIMSISEQDDLRWWKNNHGPGMPTDWPKIEEWVPPVKKQKRGKRPKQEAPDRSVMIGGVKVKALYDYKGEEEDELSFKAGEEFLKIEEEDDQGWCRGVKEGGAEGFYPANYVQLIQ</sequence>
<name>A0A6J2UUG0_CHACN</name>
<feature type="domain" description="SH3" evidence="14">
    <location>
        <begin position="326"/>
        <end position="386"/>
    </location>
</feature>
<gene>
    <name evidence="17" type="primary">LOC115806418</name>
</gene>
<dbReference type="PANTHER" id="PTHR23065">
    <property type="entry name" value="PROLINE-SERINE-THREONINE PHOSPHATASE INTERACTING PROTEIN 1"/>
    <property type="match status" value="1"/>
</dbReference>
<accession>A0A6J2UUG0</accession>
<dbReference type="PANTHER" id="PTHR23065:SF50">
    <property type="entry name" value="PROTEIN KINASE C AND CASEIN KINASE SUBSTRATE IN NEURONS 2 PROTEIN"/>
    <property type="match status" value="1"/>
</dbReference>
<dbReference type="GO" id="GO:0005768">
    <property type="term" value="C:endosome"/>
    <property type="evidence" value="ECO:0007669"/>
    <property type="project" value="TreeGrafter"/>
</dbReference>
<dbReference type="OrthoDB" id="10255128at2759"/>
<evidence type="ECO:0000313" key="17">
    <source>
        <dbReference type="RefSeq" id="XP_030622967.1"/>
    </source>
</evidence>
<evidence type="ECO:0000256" key="7">
    <source>
        <dbReference type="ARBA" id="ARBA00023054"/>
    </source>
</evidence>
<dbReference type="GO" id="GO:0005543">
    <property type="term" value="F:phospholipid binding"/>
    <property type="evidence" value="ECO:0007669"/>
    <property type="project" value="TreeGrafter"/>
</dbReference>
<dbReference type="PRINTS" id="PR00452">
    <property type="entry name" value="SH3DOMAIN"/>
</dbReference>
<dbReference type="AlphaFoldDB" id="A0A6J2UUG0"/>
<evidence type="ECO:0000259" key="14">
    <source>
        <dbReference type="PROSITE" id="PS50002"/>
    </source>
</evidence>
<dbReference type="FunFam" id="1.20.1270.60:FF:000009">
    <property type="entry name" value="Protein kinase C and casein kinase substrate in neurons 2"/>
    <property type="match status" value="1"/>
</dbReference>
<keyword evidence="6" id="KW-0597">Phosphoprotein</keyword>
<keyword evidence="4" id="KW-1003">Cell membrane</keyword>
<dbReference type="InParanoid" id="A0A6J2UUG0"/>
<feature type="compositionally biased region" description="Basic and acidic residues" evidence="13">
    <location>
        <begin position="190"/>
        <end position="205"/>
    </location>
</feature>
<dbReference type="InterPro" id="IPR001452">
    <property type="entry name" value="SH3_domain"/>
</dbReference>
<dbReference type="InterPro" id="IPR031160">
    <property type="entry name" value="F_BAR_dom"/>
</dbReference>
<evidence type="ECO:0000256" key="4">
    <source>
        <dbReference type="ARBA" id="ARBA00022475"/>
    </source>
</evidence>
<evidence type="ECO:0000256" key="8">
    <source>
        <dbReference type="ARBA" id="ARBA00023136"/>
    </source>
</evidence>
<proteinExistence type="predicted"/>
<keyword evidence="8" id="KW-0472">Membrane</keyword>
<evidence type="ECO:0000256" key="13">
    <source>
        <dbReference type="SAM" id="MobiDB-lite"/>
    </source>
</evidence>